<comment type="caution">
    <text evidence="1">The sequence shown here is derived from an EMBL/GenBank/DDBJ whole genome shotgun (WGS) entry which is preliminary data.</text>
</comment>
<proteinExistence type="predicted"/>
<evidence type="ECO:0000313" key="1">
    <source>
        <dbReference type="EMBL" id="KAI2385379.1"/>
    </source>
</evidence>
<organism evidence="1">
    <name type="scientific">Ophidiomyces ophidiicola</name>
    <dbReference type="NCBI Taxonomy" id="1387563"/>
    <lineage>
        <taxon>Eukaryota</taxon>
        <taxon>Fungi</taxon>
        <taxon>Dikarya</taxon>
        <taxon>Ascomycota</taxon>
        <taxon>Pezizomycotina</taxon>
        <taxon>Eurotiomycetes</taxon>
        <taxon>Eurotiomycetidae</taxon>
        <taxon>Onygenales</taxon>
        <taxon>Onygenaceae</taxon>
        <taxon>Ophidiomyces</taxon>
    </lineage>
</organism>
<name>A0ACB8UUJ9_9EURO</name>
<sequence>MDSSPTPRAHTRLPSVAGVKRSASLLPPFEPSSSPGLPRPVKRFAHDGKDGVSKYPTPVPTSSAAVPASSPPRARRGLKRTYSMAERAPLSTLPVIMLSGDGEVVTMGRSSTSCNYQLSTNRLVSRCHVQAVYIEAKLPFIPDAVEVLCTGWNGLKLYCGGKTYTLKKGQRFVTETRDADILIDVHDSRVLVQWPRLPIKDSTSTHSDQTWEDDSPTKNLQAEPHMGQATSPSKSNQGLASPISPSPVVQGLSDLITPVTPSRSLPNEVVVYEDEPSPVARRSSAENSTFEKKQLASQPLGNAQRNSLSGSLSKSEDLSEHDEENDPIVFSFGPFGANILPRMASFHTGESPGKSTEKPKTPNALSSPKKNPELDSIKDIVQNHVINQLAFSRLSSTPLSVIVKNLPADVVGKLPAEHSHFQISQLTSVVENTPCIGKVSREGKDAAGKALESEYYYIPDGDQDEQRREAVVNGLRKPGLRNCRKQHKQYYWRKPKTP</sequence>
<accession>A0ACB8UUJ9</accession>
<gene>
    <name evidence="1" type="primary">TOS4</name>
    <name evidence="1" type="ORF">LOY88_004113</name>
</gene>
<dbReference type="EMBL" id="JALBCA010000059">
    <property type="protein sequence ID" value="KAI2385379.1"/>
    <property type="molecule type" value="Genomic_DNA"/>
</dbReference>
<reference evidence="1" key="1">
    <citation type="journal article" date="2022" name="bioRxiv">
        <title>Population genetic analysis of Ophidiomyces ophidiicola, the causative agent of snake fungal disease, indicates recent introductions to the USA.</title>
        <authorList>
            <person name="Ladner J.T."/>
            <person name="Palmer J.M."/>
            <person name="Ettinger C.L."/>
            <person name="Stajich J.E."/>
            <person name="Farrell T.M."/>
            <person name="Glorioso B.M."/>
            <person name="Lawson B."/>
            <person name="Price S.J."/>
            <person name="Stengle A.G."/>
            <person name="Grear D.A."/>
            <person name="Lorch J.M."/>
        </authorList>
    </citation>
    <scope>NUCLEOTIDE SEQUENCE</scope>
    <source>
        <strain evidence="1">NWHC 24266-5</strain>
    </source>
</reference>
<protein>
    <submittedName>
        <fullName evidence="1">Target of SBF</fullName>
    </submittedName>
</protein>